<keyword evidence="1" id="KW-0175">Coiled coil</keyword>
<evidence type="ECO:0000256" key="1">
    <source>
        <dbReference type="SAM" id="Coils"/>
    </source>
</evidence>
<dbReference type="InterPro" id="IPR000719">
    <property type="entry name" value="Prot_kinase_dom"/>
</dbReference>
<reference evidence="3 4" key="1">
    <citation type="submission" date="2024-04" db="EMBL/GenBank/DDBJ databases">
        <title>Tritrichomonas musculus Genome.</title>
        <authorList>
            <person name="Alves-Ferreira E."/>
            <person name="Grigg M."/>
            <person name="Lorenzi H."/>
            <person name="Galac M."/>
        </authorList>
    </citation>
    <scope>NUCLEOTIDE SEQUENCE [LARGE SCALE GENOMIC DNA]</scope>
    <source>
        <strain evidence="3 4">EAF2021</strain>
    </source>
</reference>
<dbReference type="InterPro" id="IPR050167">
    <property type="entry name" value="Ser_Thr_protein_kinase"/>
</dbReference>
<evidence type="ECO:0000313" key="4">
    <source>
        <dbReference type="Proteomes" id="UP001470230"/>
    </source>
</evidence>
<comment type="caution">
    <text evidence="3">The sequence shown here is derived from an EMBL/GenBank/DDBJ whole genome shotgun (WGS) entry which is preliminary data.</text>
</comment>
<dbReference type="EMBL" id="JAPFFF010000004">
    <property type="protein sequence ID" value="KAK8892907.1"/>
    <property type="molecule type" value="Genomic_DNA"/>
</dbReference>
<dbReference type="CDD" id="cd00180">
    <property type="entry name" value="PKc"/>
    <property type="match status" value="1"/>
</dbReference>
<evidence type="ECO:0000259" key="2">
    <source>
        <dbReference type="PROSITE" id="PS50011"/>
    </source>
</evidence>
<protein>
    <submittedName>
        <fullName evidence="3">Serine/threonine-protein kinase stk11</fullName>
    </submittedName>
</protein>
<dbReference type="SUPFAM" id="SSF56112">
    <property type="entry name" value="Protein kinase-like (PK-like)"/>
    <property type="match status" value="1"/>
</dbReference>
<keyword evidence="3" id="KW-0808">Transferase</keyword>
<dbReference type="Proteomes" id="UP001470230">
    <property type="component" value="Unassembled WGS sequence"/>
</dbReference>
<accession>A0ABR2KR90</accession>
<name>A0ABR2KR90_9EUKA</name>
<dbReference type="InterPro" id="IPR011009">
    <property type="entry name" value="Kinase-like_dom_sf"/>
</dbReference>
<sequence>MKPNIKNDPAIEKNIPPANELIKKNGELERKLEYMKKENEELKRQLKEKTDNQQSQVIHQNQVNDSETNINYEKIEDIKIKENNKYVKVMMNKICVMKEKINQEKATENQERLTNEIQIMKLLNHPNVLKLESDDINDRNQKPSILIEYCPNNLEEAVKSKMMSKVQQIFSIYQIAEGMKYIHSRNIIHNNLIPANIQMTSDGIIKISEFENSLLIQSEELNEEEHNDKKKKDISSFGDLVYFILSSGETTRNKNESTITKFSLLAQQLIEACLCSEPDTQPSFELICEVLTNNDFNLISLTEQEHQELTRKITEYKNRFSF</sequence>
<dbReference type="GO" id="GO:0016301">
    <property type="term" value="F:kinase activity"/>
    <property type="evidence" value="ECO:0007669"/>
    <property type="project" value="UniProtKB-KW"/>
</dbReference>
<feature type="domain" description="Protein kinase" evidence="2">
    <location>
        <begin position="72"/>
        <end position="297"/>
    </location>
</feature>
<dbReference type="PROSITE" id="PS50011">
    <property type="entry name" value="PROTEIN_KINASE_DOM"/>
    <property type="match status" value="1"/>
</dbReference>
<organism evidence="3 4">
    <name type="scientific">Tritrichomonas musculus</name>
    <dbReference type="NCBI Taxonomy" id="1915356"/>
    <lineage>
        <taxon>Eukaryota</taxon>
        <taxon>Metamonada</taxon>
        <taxon>Parabasalia</taxon>
        <taxon>Tritrichomonadida</taxon>
        <taxon>Tritrichomonadidae</taxon>
        <taxon>Tritrichomonas</taxon>
    </lineage>
</organism>
<feature type="coiled-coil region" evidence="1">
    <location>
        <begin position="18"/>
        <end position="56"/>
    </location>
</feature>
<dbReference type="Pfam" id="PF00069">
    <property type="entry name" value="Pkinase"/>
    <property type="match status" value="1"/>
</dbReference>
<dbReference type="Gene3D" id="1.10.510.10">
    <property type="entry name" value="Transferase(Phosphotransferase) domain 1"/>
    <property type="match status" value="1"/>
</dbReference>
<keyword evidence="4" id="KW-1185">Reference proteome</keyword>
<dbReference type="PANTHER" id="PTHR23257">
    <property type="entry name" value="SERINE-THREONINE PROTEIN KINASE"/>
    <property type="match status" value="1"/>
</dbReference>
<evidence type="ECO:0000313" key="3">
    <source>
        <dbReference type="EMBL" id="KAK8892907.1"/>
    </source>
</evidence>
<proteinExistence type="predicted"/>
<keyword evidence="3" id="KW-0418">Kinase</keyword>
<gene>
    <name evidence="3" type="ORF">M9Y10_030159</name>
</gene>